<dbReference type="PROSITE" id="PS51456">
    <property type="entry name" value="MYOSIN_MOTOR"/>
    <property type="match status" value="1"/>
</dbReference>
<dbReference type="GO" id="GO:0016020">
    <property type="term" value="C:membrane"/>
    <property type="evidence" value="ECO:0007669"/>
    <property type="project" value="TreeGrafter"/>
</dbReference>
<evidence type="ECO:0000256" key="7">
    <source>
        <dbReference type="ARBA" id="ARBA00023203"/>
    </source>
</evidence>
<keyword evidence="2 8" id="KW-0067">ATP-binding</keyword>
<dbReference type="GO" id="GO:0005516">
    <property type="term" value="F:calmodulin binding"/>
    <property type="evidence" value="ECO:0007669"/>
    <property type="project" value="UniProtKB-KW"/>
</dbReference>
<dbReference type="Gene3D" id="1.20.5.190">
    <property type="match status" value="1"/>
</dbReference>
<feature type="region of interest" description="Disordered" evidence="10">
    <location>
        <begin position="1"/>
        <end position="69"/>
    </location>
</feature>
<evidence type="ECO:0000259" key="12">
    <source>
        <dbReference type="PROSITE" id="PS51844"/>
    </source>
</evidence>
<dbReference type="GO" id="GO:0000146">
    <property type="term" value="F:microfilament motor activity"/>
    <property type="evidence" value="ECO:0007669"/>
    <property type="project" value="TreeGrafter"/>
</dbReference>
<feature type="region of interest" description="Disordered" evidence="10">
    <location>
        <begin position="1170"/>
        <end position="1189"/>
    </location>
</feature>
<gene>
    <name evidence="13" type="ORF">KI387_030511</name>
</gene>
<keyword evidence="7 8" id="KW-0009">Actin-binding</keyword>
<protein>
    <submittedName>
        <fullName evidence="13">Uncharacterized protein</fullName>
    </submittedName>
</protein>
<dbReference type="InterPro" id="IPR036022">
    <property type="entry name" value="MYSc_Myo8"/>
</dbReference>
<dbReference type="Pfam" id="PF00063">
    <property type="entry name" value="Myosin_head"/>
    <property type="match status" value="1"/>
</dbReference>
<feature type="compositionally biased region" description="Low complexity" evidence="10">
    <location>
        <begin position="55"/>
        <end position="67"/>
    </location>
</feature>
<feature type="compositionally biased region" description="Polar residues" evidence="10">
    <location>
        <begin position="1176"/>
        <end position="1186"/>
    </location>
</feature>
<dbReference type="Gene3D" id="1.20.120.720">
    <property type="entry name" value="Myosin VI head, motor domain, U50 subdomain"/>
    <property type="match status" value="1"/>
</dbReference>
<feature type="domain" description="Myosin N-terminal SH3-like" evidence="12">
    <location>
        <begin position="210"/>
        <end position="259"/>
    </location>
</feature>
<dbReference type="InterPro" id="IPR057535">
    <property type="entry name" value="MYO1-3_N_SH3"/>
</dbReference>
<dbReference type="InterPro" id="IPR000048">
    <property type="entry name" value="IQ_motif_EF-hand-BS"/>
</dbReference>
<dbReference type="GO" id="GO:0005524">
    <property type="term" value="F:ATP binding"/>
    <property type="evidence" value="ECO:0007669"/>
    <property type="project" value="UniProtKB-UniRule"/>
</dbReference>
<keyword evidence="3" id="KW-0112">Calmodulin-binding</keyword>
<feature type="compositionally biased region" description="Basic and acidic residues" evidence="10">
    <location>
        <begin position="1216"/>
        <end position="1228"/>
    </location>
</feature>
<proteinExistence type="inferred from homology"/>
<evidence type="ECO:0000256" key="6">
    <source>
        <dbReference type="ARBA" id="ARBA00023175"/>
    </source>
</evidence>
<dbReference type="GO" id="GO:0007015">
    <property type="term" value="P:actin filament organization"/>
    <property type="evidence" value="ECO:0007669"/>
    <property type="project" value="TreeGrafter"/>
</dbReference>
<organism evidence="13 14">
    <name type="scientific">Taxus chinensis</name>
    <name type="common">Chinese yew</name>
    <name type="synonym">Taxus wallichiana var. chinensis</name>
    <dbReference type="NCBI Taxonomy" id="29808"/>
    <lineage>
        <taxon>Eukaryota</taxon>
        <taxon>Viridiplantae</taxon>
        <taxon>Streptophyta</taxon>
        <taxon>Embryophyta</taxon>
        <taxon>Tracheophyta</taxon>
        <taxon>Spermatophyta</taxon>
        <taxon>Pinopsida</taxon>
        <taxon>Pinidae</taxon>
        <taxon>Conifers II</taxon>
        <taxon>Cupressales</taxon>
        <taxon>Taxaceae</taxon>
        <taxon>Taxus</taxon>
    </lineage>
</organism>
<dbReference type="Proteomes" id="UP000824469">
    <property type="component" value="Unassembled WGS sequence"/>
</dbReference>
<feature type="region of interest" description="Disordered" evidence="10">
    <location>
        <begin position="1293"/>
        <end position="1319"/>
    </location>
</feature>
<dbReference type="InterPro" id="IPR004009">
    <property type="entry name" value="SH3_Myosin"/>
</dbReference>
<dbReference type="Gene3D" id="3.40.850.10">
    <property type="entry name" value="Kinesin motor domain"/>
    <property type="match status" value="1"/>
</dbReference>
<dbReference type="InterPro" id="IPR027417">
    <property type="entry name" value="P-loop_NTPase"/>
</dbReference>
<keyword evidence="14" id="KW-1185">Reference proteome</keyword>
<feature type="compositionally biased region" description="Polar residues" evidence="10">
    <location>
        <begin position="1"/>
        <end position="16"/>
    </location>
</feature>
<dbReference type="PROSITE" id="PS50096">
    <property type="entry name" value="IQ"/>
    <property type="match status" value="3"/>
</dbReference>
<feature type="domain" description="Myosin motor" evidence="11">
    <location>
        <begin position="263"/>
        <end position="934"/>
    </location>
</feature>
<feature type="coiled-coil region" evidence="9">
    <location>
        <begin position="1093"/>
        <end position="1120"/>
    </location>
</feature>
<feature type="compositionally biased region" description="Basic residues" evidence="10">
    <location>
        <begin position="1309"/>
        <end position="1319"/>
    </location>
</feature>
<keyword evidence="6 8" id="KW-0505">Motor protein</keyword>
<evidence type="ECO:0000256" key="8">
    <source>
        <dbReference type="PROSITE-ProRule" id="PRU00782"/>
    </source>
</evidence>
<evidence type="ECO:0000256" key="10">
    <source>
        <dbReference type="SAM" id="MobiDB-lite"/>
    </source>
</evidence>
<evidence type="ECO:0000256" key="3">
    <source>
        <dbReference type="ARBA" id="ARBA00022860"/>
    </source>
</evidence>
<comment type="caution">
    <text evidence="13">The sequence shown here is derived from an EMBL/GenBank/DDBJ whole genome shotgun (WGS) entry which is preliminary data.</text>
</comment>
<dbReference type="Pfam" id="PF25369">
    <property type="entry name" value="SH3_VIII-1_N"/>
    <property type="match status" value="1"/>
</dbReference>
<dbReference type="PROSITE" id="PS51844">
    <property type="entry name" value="SH3_LIKE"/>
    <property type="match status" value="1"/>
</dbReference>
<evidence type="ECO:0000313" key="14">
    <source>
        <dbReference type="Proteomes" id="UP000824469"/>
    </source>
</evidence>
<dbReference type="Gene3D" id="1.20.58.530">
    <property type="match status" value="1"/>
</dbReference>
<keyword evidence="5 8" id="KW-0518">Myosin</keyword>
<dbReference type="Gene3D" id="1.10.10.820">
    <property type="match status" value="1"/>
</dbReference>
<reference evidence="13 14" key="1">
    <citation type="journal article" date="2021" name="Nat. Plants">
        <title>The Taxus genome provides insights into paclitaxel biosynthesis.</title>
        <authorList>
            <person name="Xiong X."/>
            <person name="Gou J."/>
            <person name="Liao Q."/>
            <person name="Li Y."/>
            <person name="Zhou Q."/>
            <person name="Bi G."/>
            <person name="Li C."/>
            <person name="Du R."/>
            <person name="Wang X."/>
            <person name="Sun T."/>
            <person name="Guo L."/>
            <person name="Liang H."/>
            <person name="Lu P."/>
            <person name="Wu Y."/>
            <person name="Zhang Z."/>
            <person name="Ro D.K."/>
            <person name="Shang Y."/>
            <person name="Huang S."/>
            <person name="Yan J."/>
        </authorList>
    </citation>
    <scope>NUCLEOTIDE SEQUENCE [LARGE SCALE GENOMIC DNA]</scope>
    <source>
        <strain evidence="13">Ta-2019</strain>
    </source>
</reference>
<keyword evidence="1 8" id="KW-0547">Nucleotide-binding</keyword>
<feature type="compositionally biased region" description="Polar residues" evidence="10">
    <location>
        <begin position="1199"/>
        <end position="1210"/>
    </location>
</feature>
<dbReference type="EMBL" id="JAHRHJ020000010">
    <property type="protein sequence ID" value="KAH9298829.1"/>
    <property type="molecule type" value="Genomic_DNA"/>
</dbReference>
<dbReference type="CDD" id="cd01383">
    <property type="entry name" value="MYSc_Myo8"/>
    <property type="match status" value="1"/>
</dbReference>
<feature type="compositionally biased region" description="Basic and acidic residues" evidence="10">
    <location>
        <begin position="21"/>
        <end position="31"/>
    </location>
</feature>
<evidence type="ECO:0000256" key="1">
    <source>
        <dbReference type="ARBA" id="ARBA00022741"/>
    </source>
</evidence>
<dbReference type="PRINTS" id="PR00193">
    <property type="entry name" value="MYOSINHEAVY"/>
</dbReference>
<dbReference type="InterPro" id="IPR036961">
    <property type="entry name" value="Kinesin_motor_dom_sf"/>
</dbReference>
<evidence type="ECO:0000313" key="13">
    <source>
        <dbReference type="EMBL" id="KAH9298829.1"/>
    </source>
</evidence>
<dbReference type="SUPFAM" id="SSF52540">
    <property type="entry name" value="P-loop containing nucleoside triphosphate hydrolases"/>
    <property type="match status" value="1"/>
</dbReference>
<dbReference type="SMART" id="SM00242">
    <property type="entry name" value="MYSc"/>
    <property type="match status" value="1"/>
</dbReference>
<dbReference type="FunFam" id="1.10.10.820:FF:000001">
    <property type="entry name" value="Myosin heavy chain"/>
    <property type="match status" value="1"/>
</dbReference>
<dbReference type="InterPro" id="IPR001609">
    <property type="entry name" value="Myosin_head_motor_dom-like"/>
</dbReference>
<evidence type="ECO:0000256" key="4">
    <source>
        <dbReference type="ARBA" id="ARBA00023054"/>
    </source>
</evidence>
<sequence length="1319" mass="149555">MLSASMTHSASRSTMEQLLESLKKHEEKPKDTPPALPFRPTSKGRLPSNVRMRGSPSLSVSRSSDSSANIQARVSAESAGLKLKETRVSVEPVERNSVRVQRPGNVTEGDNRENSGLNRGFLMQGEVVEKKISNGQDNFNSFVYAGIGVGSESYIQESEPSDLHYYSNMDSPYEKLDSNCERNGADICLSGVAAHPERVERKDVGLYGLAKNLRVWCMVLDNQWSLGTIQSILGTESIVKISNGDTIKLPVSNLLPANPDILEGVSDLTQLSYLNEPSVLYSLQQRYAQDIIYTKAGPVLVAVNPFKDLSLFGNEFIQAYRCKDRAIPHVYMMTDMAFDAMMRDGINQSIIVSGESGAGKTETAKIAMRYLASVGGCSRIQNKILQTNPVLESFGNAKTLRNDNSSRFGKLISIHFNSAGKISGANIQTYFLEKSRVVQQPQGERSYHIFYQLCAGASRALREKINLKPANEYYYLNQSNCLTIDEVDDAERFQFVLEALNAFEISQEDQENVFRMLAAVLWLGNITFSVGDTECHVRVSNDEALRNASKLLGCSIVELMTVLSAHKVYADSECVVQKLSQSQAVYMRDTLAKTIYASLFEWLIGCINKSLTARENHRGRFINIIDIYGFESFKRNSFEQLCINYANERLQQHFNRHFFKLVQEDYSSEGIDWTKFEFENNQECLDLIEKNPVGLLSLLDEESVSSDGTDFSLVNKLKKHLRGKSCFQANQGSVFSVHHCAGEVVYDATGFLEKNRDSVNSDLLQLLSSSNCGLLQLFAFNINKEVQTVRRTLRRVNGTECKRLSIATKLKGQLFKLLLFVENTSQHFICCIKPNRLLLPGVYEQGLVLQQLRCYGVFDVARMSRFGYPTRMTHEHFAKRYGFILSQNIATIDALSACVAILHRFSIPHEMYRVGFTKLFLHAGQVSRLEELRTRTLCGILSMQNAFRTHAMRSQFKKLKESTIFLQALVRSRIVRKEYLVLKARHQAAVTIQKELRCILGRRKYIRTLEMVILVQAVVRGWLVRRHMDMIQQQLQTETLVGNMLDKKSIGDLNPGSGNEIHAEHKQSSEDAFQHASTFKFQPLFSADFQNRLSATDAALKEKEDENAVLRQRLQQYETRWIEYESKMLSMEEMWQKQISSLQTSLAVATRKNVEANELMIQQRNSDESALLASDQRASVSRNNLPRGNGEFDWEAANSMGTKTPKSNFTPGKVSRHSDSGQTKEYDAGRSTVSHLMKEFEQRKHVFNDDANFLVEVKSGQTEASLNVDEELRKLKNRFETWKKSFKARLRETKTTLQKHGNTEPSEKAKRKWWGKRIN</sequence>
<evidence type="ECO:0000259" key="11">
    <source>
        <dbReference type="PROSITE" id="PS51456"/>
    </source>
</evidence>
<evidence type="ECO:0000256" key="5">
    <source>
        <dbReference type="ARBA" id="ARBA00023123"/>
    </source>
</evidence>
<dbReference type="GO" id="GO:0005737">
    <property type="term" value="C:cytoplasm"/>
    <property type="evidence" value="ECO:0007669"/>
    <property type="project" value="TreeGrafter"/>
</dbReference>
<dbReference type="Pfam" id="PF00612">
    <property type="entry name" value="IQ"/>
    <property type="match status" value="1"/>
</dbReference>
<accession>A0AA38CLW1</accession>
<name>A0AA38CLW1_TAXCH</name>
<keyword evidence="4 9" id="KW-0175">Coiled coil</keyword>
<dbReference type="PANTHER" id="PTHR13140:SF706">
    <property type="entry name" value="DILUTE CLASS UNCONVENTIONAL MYOSIN, ISOFORM C"/>
    <property type="match status" value="1"/>
</dbReference>
<feature type="binding site" evidence="8">
    <location>
        <begin position="354"/>
        <end position="361"/>
    </location>
    <ligand>
        <name>ATP</name>
        <dbReference type="ChEBI" id="CHEBI:30616"/>
    </ligand>
</feature>
<dbReference type="GO" id="GO:0030048">
    <property type="term" value="P:actin filament-based movement"/>
    <property type="evidence" value="ECO:0007669"/>
    <property type="project" value="UniProtKB-ARBA"/>
</dbReference>
<dbReference type="Gene3D" id="1.20.5.4820">
    <property type="match status" value="1"/>
</dbReference>
<dbReference type="GO" id="GO:0016459">
    <property type="term" value="C:myosin complex"/>
    <property type="evidence" value="ECO:0007669"/>
    <property type="project" value="UniProtKB-KW"/>
</dbReference>
<evidence type="ECO:0000256" key="9">
    <source>
        <dbReference type="SAM" id="Coils"/>
    </source>
</evidence>
<feature type="region of interest" description="Actin-binding" evidence="8">
    <location>
        <begin position="814"/>
        <end position="836"/>
    </location>
</feature>
<dbReference type="PANTHER" id="PTHR13140">
    <property type="entry name" value="MYOSIN"/>
    <property type="match status" value="1"/>
</dbReference>
<feature type="region of interest" description="Disordered" evidence="10">
    <location>
        <begin position="1198"/>
        <end position="1228"/>
    </location>
</feature>
<dbReference type="SMART" id="SM00015">
    <property type="entry name" value="IQ"/>
    <property type="match status" value="3"/>
</dbReference>
<evidence type="ECO:0000256" key="2">
    <source>
        <dbReference type="ARBA" id="ARBA00022840"/>
    </source>
</evidence>
<dbReference type="GO" id="GO:0051015">
    <property type="term" value="F:actin filament binding"/>
    <property type="evidence" value="ECO:0007669"/>
    <property type="project" value="TreeGrafter"/>
</dbReference>
<comment type="similarity">
    <text evidence="8">Belongs to the TRAFAC class myosin-kinesin ATPase superfamily. Myosin family.</text>
</comment>